<dbReference type="RefSeq" id="WP_376841532.1">
    <property type="nucleotide sequence ID" value="NZ_JBHMAU010000122.1"/>
</dbReference>
<name>A0ABV5X763_9MICO</name>
<evidence type="ECO:0000313" key="2">
    <source>
        <dbReference type="Proteomes" id="UP001589707"/>
    </source>
</evidence>
<dbReference type="InterPro" id="IPR046237">
    <property type="entry name" value="DUF6270"/>
</dbReference>
<gene>
    <name evidence="1" type="ORF">ACFFN1_14350</name>
</gene>
<protein>
    <submittedName>
        <fullName evidence="1">DUF6270 domain-containing protein</fullName>
    </submittedName>
</protein>
<evidence type="ECO:0000313" key="1">
    <source>
        <dbReference type="EMBL" id="MFB9777557.1"/>
    </source>
</evidence>
<dbReference type="Proteomes" id="UP001589707">
    <property type="component" value="Unassembled WGS sequence"/>
</dbReference>
<reference evidence="1 2" key="1">
    <citation type="submission" date="2024-09" db="EMBL/GenBank/DDBJ databases">
        <authorList>
            <person name="Sun Q."/>
            <person name="Mori K."/>
        </authorList>
    </citation>
    <scope>NUCLEOTIDE SEQUENCE [LARGE SCALE GENOMIC DNA]</scope>
    <source>
        <strain evidence="1 2">JCM 11683</strain>
    </source>
</reference>
<accession>A0ABV5X763</accession>
<keyword evidence="2" id="KW-1185">Reference proteome</keyword>
<dbReference type="Pfam" id="PF19786">
    <property type="entry name" value="DUF6270"/>
    <property type="match status" value="1"/>
</dbReference>
<dbReference type="EMBL" id="JBHMAU010000122">
    <property type="protein sequence ID" value="MFB9777557.1"/>
    <property type="molecule type" value="Genomic_DNA"/>
</dbReference>
<organism evidence="1 2">
    <name type="scientific">Brevibacterium otitidis</name>
    <dbReference type="NCBI Taxonomy" id="53364"/>
    <lineage>
        <taxon>Bacteria</taxon>
        <taxon>Bacillati</taxon>
        <taxon>Actinomycetota</taxon>
        <taxon>Actinomycetes</taxon>
        <taxon>Micrococcales</taxon>
        <taxon>Brevibacteriaceae</taxon>
        <taxon>Brevibacterium</taxon>
    </lineage>
</organism>
<comment type="caution">
    <text evidence="1">The sequence shown here is derived from an EMBL/GenBank/DDBJ whole genome shotgun (WGS) entry which is preliminary data.</text>
</comment>
<sequence>MEDTEQLQVAVFGSCVSRDTCEYLPSAEVAPYVARQSAIVHLNPAGARRWSDEALDSAFQAKMFNGDMEADAVERLLAVEPDVLLIDLIDERRGVWVFPDGTYLTNSVEAYRTGVDDWAPKEGGRLIPFGSDEHFRLWSAGFVSVMRRLQAKSSALMFFIDLDWAELIDDADPSHGLVALGGRAVRRVRRGLRAAVRDMREGKEYGVLLRDLCLPPATEREKLRGEARRANRQFRRYRQFAQSRIDGVHIRGSSELSVGTPIGQGCWG</sequence>
<proteinExistence type="predicted"/>